<accession>A0ACC2XV01</accession>
<dbReference type="EMBL" id="JASBWV010000003">
    <property type="protein sequence ID" value="KAJ9127184.1"/>
    <property type="molecule type" value="Genomic_DNA"/>
</dbReference>
<reference evidence="1" key="1">
    <citation type="submission" date="2023-04" db="EMBL/GenBank/DDBJ databases">
        <title>Draft Genome sequencing of Naganishia species isolated from polar environments using Oxford Nanopore Technology.</title>
        <authorList>
            <person name="Leo P."/>
            <person name="Venkateswaran K."/>
        </authorList>
    </citation>
    <scope>NUCLEOTIDE SEQUENCE</scope>
    <source>
        <strain evidence="1">DBVPG 5303</strain>
    </source>
</reference>
<evidence type="ECO:0000313" key="1">
    <source>
        <dbReference type="EMBL" id="KAJ9127184.1"/>
    </source>
</evidence>
<evidence type="ECO:0000313" key="2">
    <source>
        <dbReference type="Proteomes" id="UP001234202"/>
    </source>
</evidence>
<keyword evidence="2" id="KW-1185">Reference proteome</keyword>
<protein>
    <submittedName>
        <fullName evidence="1">Uncharacterized protein</fullName>
    </submittedName>
</protein>
<comment type="caution">
    <text evidence="1">The sequence shown here is derived from an EMBL/GenBank/DDBJ whole genome shotgun (WGS) entry which is preliminary data.</text>
</comment>
<dbReference type="Proteomes" id="UP001234202">
    <property type="component" value="Unassembled WGS sequence"/>
</dbReference>
<organism evidence="1 2">
    <name type="scientific">Naganishia onofrii</name>
    <dbReference type="NCBI Taxonomy" id="1851511"/>
    <lineage>
        <taxon>Eukaryota</taxon>
        <taxon>Fungi</taxon>
        <taxon>Dikarya</taxon>
        <taxon>Basidiomycota</taxon>
        <taxon>Agaricomycotina</taxon>
        <taxon>Tremellomycetes</taxon>
        <taxon>Filobasidiales</taxon>
        <taxon>Filobasidiaceae</taxon>
        <taxon>Naganishia</taxon>
    </lineage>
</organism>
<gene>
    <name evidence="1" type="ORF">QFC24_001421</name>
</gene>
<sequence>MELITAPYQTSGILQNGQCRHTNTASALRTSEMTTTTPSGTQRLRRVQIRQYDLEKPNGWISIPLRPIIIDDPSLPGPISTAENPMAGKIEVAGPPIPAFYIRVQILQNHLNGKDTHVRGLRVFGVSGQRVTLPILVSYSAANKAHDPRHPTSQTTAVTKRSILGHGAQVPYSITKETERRPVIPDNSRTIASTAKRTSAGEGSEGSRQDVSASATLSTSMSVPSTHQHGAETTPAAQSGDLTPGLADSPAVPVQQQPRSQSARTAKTNHEEPMDISGNDLSHDAGLNGITDRDPLEDPLVQEGLKILDWGDDGLSGYTSVDFRMHRGIR</sequence>
<name>A0ACC2XV01_9TREE</name>
<proteinExistence type="predicted"/>